<keyword evidence="3" id="KW-0540">Nuclease</keyword>
<dbReference type="InterPro" id="IPR038570">
    <property type="entry name" value="HicA_sf"/>
</dbReference>
<dbReference type="GO" id="GO:0003729">
    <property type="term" value="F:mRNA binding"/>
    <property type="evidence" value="ECO:0007669"/>
    <property type="project" value="InterPro"/>
</dbReference>
<dbReference type="InterPro" id="IPR012933">
    <property type="entry name" value="HicA_mRNA_interferase"/>
</dbReference>
<dbReference type="EMBL" id="LACI01001682">
    <property type="protein sequence ID" value="KJU83924.1"/>
    <property type="molecule type" value="Genomic_DNA"/>
</dbReference>
<protein>
    <submittedName>
        <fullName evidence="8">YcfA family protein</fullName>
    </submittedName>
</protein>
<evidence type="ECO:0000256" key="6">
    <source>
        <dbReference type="ARBA" id="ARBA00022884"/>
    </source>
</evidence>
<comment type="caution">
    <text evidence="8">The sequence shown here is derived from an EMBL/GenBank/DDBJ whole genome shotgun (WGS) entry which is preliminary data.</text>
</comment>
<dbReference type="GO" id="GO:0016787">
    <property type="term" value="F:hydrolase activity"/>
    <property type="evidence" value="ECO:0007669"/>
    <property type="project" value="UniProtKB-KW"/>
</dbReference>
<comment type="similarity">
    <text evidence="1">Belongs to the HicA mRNA interferase family.</text>
</comment>
<dbReference type="SUPFAM" id="SSF54786">
    <property type="entry name" value="YcfA/nrd intein domain"/>
    <property type="match status" value="1"/>
</dbReference>
<evidence type="ECO:0000256" key="3">
    <source>
        <dbReference type="ARBA" id="ARBA00022722"/>
    </source>
</evidence>
<proteinExistence type="inferred from homology"/>
<evidence type="ECO:0000256" key="1">
    <source>
        <dbReference type="ARBA" id="ARBA00006620"/>
    </source>
</evidence>
<dbReference type="Pfam" id="PF07927">
    <property type="entry name" value="HicA_toxin"/>
    <property type="match status" value="1"/>
</dbReference>
<evidence type="ECO:0000313" key="8">
    <source>
        <dbReference type="EMBL" id="KJU83924.1"/>
    </source>
</evidence>
<dbReference type="AlphaFoldDB" id="A0A0F3GPM4"/>
<evidence type="ECO:0000256" key="5">
    <source>
        <dbReference type="ARBA" id="ARBA00022801"/>
    </source>
</evidence>
<reference evidence="8 9" key="1">
    <citation type="submission" date="2015-02" db="EMBL/GenBank/DDBJ databases">
        <title>Single-cell genomics of uncultivated deep-branching MTB reveals a conserved set of magnetosome genes.</title>
        <authorList>
            <person name="Kolinko S."/>
            <person name="Richter M."/>
            <person name="Glockner F.O."/>
            <person name="Brachmann A."/>
            <person name="Schuler D."/>
        </authorList>
    </citation>
    <scope>NUCLEOTIDE SEQUENCE [LARGE SCALE GENOMIC DNA]</scope>
    <source>
        <strain evidence="8">TM-1</strain>
    </source>
</reference>
<evidence type="ECO:0000256" key="2">
    <source>
        <dbReference type="ARBA" id="ARBA00022649"/>
    </source>
</evidence>
<keyword evidence="4" id="KW-0255">Endonuclease</keyword>
<evidence type="ECO:0000256" key="7">
    <source>
        <dbReference type="ARBA" id="ARBA00023016"/>
    </source>
</evidence>
<sequence>MTKLPSISGKKLISVLKKAGFTEVKQRSSHVSLIKHTREKTYKTVVPLHKTIAKGTLFDILHQTGISKEELIRLMEG</sequence>
<keyword evidence="6" id="KW-0694">RNA-binding</keyword>
<dbReference type="GO" id="GO:0004519">
    <property type="term" value="F:endonuclease activity"/>
    <property type="evidence" value="ECO:0007669"/>
    <property type="project" value="UniProtKB-KW"/>
</dbReference>
<dbReference type="Proteomes" id="UP000033423">
    <property type="component" value="Unassembled WGS sequence"/>
</dbReference>
<keyword evidence="5" id="KW-0378">Hydrolase</keyword>
<evidence type="ECO:0000256" key="4">
    <source>
        <dbReference type="ARBA" id="ARBA00022759"/>
    </source>
</evidence>
<keyword evidence="9" id="KW-1185">Reference proteome</keyword>
<dbReference type="Gene3D" id="3.30.920.30">
    <property type="entry name" value="Hypothetical protein"/>
    <property type="match status" value="1"/>
</dbReference>
<evidence type="ECO:0000313" key="9">
    <source>
        <dbReference type="Proteomes" id="UP000033423"/>
    </source>
</evidence>
<accession>A0A0F3GPM4</accession>
<name>A0A0F3GPM4_9BACT</name>
<organism evidence="8 9">
    <name type="scientific">Candidatus Magnetobacterium bavaricum</name>
    <dbReference type="NCBI Taxonomy" id="29290"/>
    <lineage>
        <taxon>Bacteria</taxon>
        <taxon>Pseudomonadati</taxon>
        <taxon>Nitrospirota</taxon>
        <taxon>Thermodesulfovibrionia</taxon>
        <taxon>Thermodesulfovibrionales</taxon>
        <taxon>Candidatus Magnetobacteriaceae</taxon>
        <taxon>Candidatus Magnetobacterium</taxon>
    </lineage>
</organism>
<keyword evidence="7" id="KW-0346">Stress response</keyword>
<gene>
    <name evidence="8" type="ORF">MBAV_003891</name>
</gene>
<keyword evidence="2" id="KW-1277">Toxin-antitoxin system</keyword>